<keyword evidence="5 11" id="KW-0328">Glycosyltransferase</keyword>
<feature type="transmembrane region" description="Helical" evidence="11">
    <location>
        <begin position="85"/>
        <end position="104"/>
    </location>
</feature>
<keyword evidence="6 11" id="KW-0808">Transferase</keyword>
<evidence type="ECO:0000256" key="2">
    <source>
        <dbReference type="ARBA" id="ARBA00004687"/>
    </source>
</evidence>
<feature type="transmembrane region" description="Helical" evidence="11">
    <location>
        <begin position="337"/>
        <end position="354"/>
    </location>
</feature>
<feature type="transmembrane region" description="Helical" evidence="11">
    <location>
        <begin position="390"/>
        <end position="413"/>
    </location>
</feature>
<dbReference type="GO" id="GO:0005789">
    <property type="term" value="C:endoplasmic reticulum membrane"/>
    <property type="evidence" value="ECO:0007669"/>
    <property type="project" value="UniProtKB-SubCell"/>
</dbReference>
<feature type="transmembrane region" description="Helical" evidence="11">
    <location>
        <begin position="232"/>
        <end position="253"/>
    </location>
</feature>
<dbReference type="PANTHER" id="PTHR12886">
    <property type="entry name" value="PIG-M MANNOSYLTRANSFERASE"/>
    <property type="match status" value="1"/>
</dbReference>
<feature type="transmembrane region" description="Helical" evidence="11">
    <location>
        <begin position="141"/>
        <end position="163"/>
    </location>
</feature>
<feature type="transmembrane region" description="Helical" evidence="11">
    <location>
        <begin position="6"/>
        <end position="24"/>
    </location>
</feature>
<accession>A0AAW1Y596</accession>
<keyword evidence="10 11" id="KW-0472">Membrane</keyword>
<comment type="caution">
    <text evidence="12">The sequence shown here is derived from an EMBL/GenBank/DDBJ whole genome shotgun (WGS) entry which is preliminary data.</text>
</comment>
<dbReference type="Pfam" id="PF05007">
    <property type="entry name" value="Mannosyl_trans"/>
    <property type="match status" value="1"/>
</dbReference>
<organism evidence="12 13">
    <name type="scientific">Rubus argutus</name>
    <name type="common">Southern blackberry</name>
    <dbReference type="NCBI Taxonomy" id="59490"/>
    <lineage>
        <taxon>Eukaryota</taxon>
        <taxon>Viridiplantae</taxon>
        <taxon>Streptophyta</taxon>
        <taxon>Embryophyta</taxon>
        <taxon>Tracheophyta</taxon>
        <taxon>Spermatophyta</taxon>
        <taxon>Magnoliopsida</taxon>
        <taxon>eudicotyledons</taxon>
        <taxon>Gunneridae</taxon>
        <taxon>Pentapetalae</taxon>
        <taxon>rosids</taxon>
        <taxon>fabids</taxon>
        <taxon>Rosales</taxon>
        <taxon>Rosaceae</taxon>
        <taxon>Rosoideae</taxon>
        <taxon>Rosoideae incertae sedis</taxon>
        <taxon>Rubus</taxon>
    </lineage>
</organism>
<dbReference type="GO" id="GO:0004376">
    <property type="term" value="F:GPI mannosyltransferase activity"/>
    <property type="evidence" value="ECO:0007669"/>
    <property type="project" value="InterPro"/>
</dbReference>
<feature type="transmembrane region" description="Helical" evidence="11">
    <location>
        <begin position="169"/>
        <end position="187"/>
    </location>
</feature>
<dbReference type="GO" id="GO:1990529">
    <property type="term" value="C:glycosylphosphatidylinositol-mannosyltransferase I complex"/>
    <property type="evidence" value="ECO:0007669"/>
    <property type="project" value="TreeGrafter"/>
</dbReference>
<evidence type="ECO:0000313" key="12">
    <source>
        <dbReference type="EMBL" id="KAK9944240.1"/>
    </source>
</evidence>
<name>A0AAW1Y596_RUBAR</name>
<dbReference type="EMBL" id="JBEDUW010000002">
    <property type="protein sequence ID" value="KAK9944240.1"/>
    <property type="molecule type" value="Genomic_DNA"/>
</dbReference>
<comment type="subcellular location">
    <subcellularLocation>
        <location evidence="1 11">Endoplasmic reticulum membrane</location>
        <topology evidence="1 11">Multi-pass membrane protein</topology>
    </subcellularLocation>
</comment>
<dbReference type="PANTHER" id="PTHR12886:SF0">
    <property type="entry name" value="GPI MANNOSYLTRANSFERASE 1"/>
    <property type="match status" value="1"/>
</dbReference>
<evidence type="ECO:0000256" key="3">
    <source>
        <dbReference type="ARBA" id="ARBA00011071"/>
    </source>
</evidence>
<keyword evidence="13" id="KW-1185">Reference proteome</keyword>
<evidence type="ECO:0000256" key="5">
    <source>
        <dbReference type="ARBA" id="ARBA00022676"/>
    </source>
</evidence>
<dbReference type="GO" id="GO:0006506">
    <property type="term" value="P:GPI anchor biosynthetic process"/>
    <property type="evidence" value="ECO:0007669"/>
    <property type="project" value="UniProtKB-KW"/>
</dbReference>
<evidence type="ECO:0000256" key="1">
    <source>
        <dbReference type="ARBA" id="ARBA00004477"/>
    </source>
</evidence>
<keyword evidence="9 11" id="KW-1133">Transmembrane helix</keyword>
<reference evidence="12 13" key="1">
    <citation type="journal article" date="2023" name="G3 (Bethesda)">
        <title>A chromosome-length genome assembly and annotation of blackberry (Rubus argutus, cv. 'Hillquist').</title>
        <authorList>
            <person name="Bruna T."/>
            <person name="Aryal R."/>
            <person name="Dudchenko O."/>
            <person name="Sargent D.J."/>
            <person name="Mead D."/>
            <person name="Buti M."/>
            <person name="Cavallini A."/>
            <person name="Hytonen T."/>
            <person name="Andres J."/>
            <person name="Pham M."/>
            <person name="Weisz D."/>
            <person name="Mascagni F."/>
            <person name="Usai G."/>
            <person name="Natali L."/>
            <person name="Bassil N."/>
            <person name="Fernandez G.E."/>
            <person name="Lomsadze A."/>
            <person name="Armour M."/>
            <person name="Olukolu B."/>
            <person name="Poorten T."/>
            <person name="Britton C."/>
            <person name="Davik J."/>
            <person name="Ashrafi H."/>
            <person name="Aiden E.L."/>
            <person name="Borodovsky M."/>
            <person name="Worthington M."/>
        </authorList>
    </citation>
    <scope>NUCLEOTIDE SEQUENCE [LARGE SCALE GENOMIC DNA]</scope>
    <source>
        <strain evidence="12">PI 553951</strain>
    </source>
</reference>
<feature type="transmembrane region" description="Helical" evidence="11">
    <location>
        <begin position="360"/>
        <end position="378"/>
    </location>
</feature>
<evidence type="ECO:0000313" key="13">
    <source>
        <dbReference type="Proteomes" id="UP001457282"/>
    </source>
</evidence>
<evidence type="ECO:0000256" key="8">
    <source>
        <dbReference type="ARBA" id="ARBA00022824"/>
    </source>
</evidence>
<evidence type="ECO:0000256" key="4">
    <source>
        <dbReference type="ARBA" id="ARBA00022502"/>
    </source>
</evidence>
<evidence type="ECO:0000256" key="6">
    <source>
        <dbReference type="ARBA" id="ARBA00022679"/>
    </source>
</evidence>
<keyword evidence="8 11" id="KW-0256">Endoplasmic reticulum</keyword>
<dbReference type="Proteomes" id="UP001457282">
    <property type="component" value="Unassembled WGS sequence"/>
</dbReference>
<comment type="function">
    <text evidence="11">Catalytic subunit of the glycosylphosphatidylinositol-mannosyltransferase I complex which catalyzes the transfer of the first mannose, via an alpha-1,4 bond from a dolichol-phosphate-mannose (Dol-P-Man) to the glucosaminyl acyl phosphatidylinositol (GlcN-(acyl)PI) intermediate to generate alpha-D-Man-(1-&gt;4)-alpha-D-GlcN-(1-&gt;6)-(1-radyl,2-acyl-sn-glycero-3-phospho)-2-acyl-inositol and participates in the sixth step of the glycosylphosphatidylinositol-anchor biosynthesis.</text>
</comment>
<dbReference type="AlphaFoldDB" id="A0AAW1Y596"/>
<protein>
    <recommendedName>
        <fullName evidence="11">GPI mannosyltransferase 1</fullName>
        <ecNumber evidence="11">2.4.1.-</ecNumber>
    </recommendedName>
    <alternativeName>
        <fullName evidence="11">GPI mannosyltransferase I</fullName>
    </alternativeName>
</protein>
<sequence>MATVQFHTLLLVSAILRVVLIVYGEWQDTHMEVRYTDIDYMVFSDAASLMASGKSPFQRSTYRYSPLLAFLLVPNSILHRSWGKFIFSAADLLVGLFIRAILKLRGVPENLSMISVMTWLFNPFTFTIGTRGNCEPIVCALILWVFICLMNGRVFQAAFWYGLVVHFRIYPIIYALPILLILDPHVFRPGQKPSLQRWDHQQESPQSSFKTRLAYLLWPWLIVKSAFTRDRILFSLISGAIFFLFTGIFYQLYGWDFLHESLLYHLTRTDPRHNFSIYFYHIYLQYEHKISVLEKLISFLPQLIVQLVLILSFAQDLPFCCFVQTVAFVAFNKVMTAQYFVWFFCLLPLSLAWSNMKLKWKGLSCIALWVGGQLHWLWWGYMLEFKGRNVFLQLWVAGIIFLFANTYVLVSLINHHRFSPVFTRLEKTFKGAKKLK</sequence>
<dbReference type="GO" id="GO:0051751">
    <property type="term" value="F:alpha-1,4-mannosyltransferase activity"/>
    <property type="evidence" value="ECO:0007669"/>
    <property type="project" value="InterPro"/>
</dbReference>
<proteinExistence type="inferred from homology"/>
<comment type="similarity">
    <text evidence="3 11">Belongs to the PIGM family.</text>
</comment>
<dbReference type="InterPro" id="IPR007704">
    <property type="entry name" value="PIG-M"/>
</dbReference>
<gene>
    <name evidence="12" type="ORF">M0R45_009817</name>
</gene>
<comment type="pathway">
    <text evidence="2 11">Glycolipid biosynthesis; glycosylphosphatidylinositol-anchor biosynthesis.</text>
</comment>
<evidence type="ECO:0000256" key="9">
    <source>
        <dbReference type="ARBA" id="ARBA00022989"/>
    </source>
</evidence>
<dbReference type="EC" id="2.4.1.-" evidence="11"/>
<keyword evidence="7 11" id="KW-0812">Transmembrane</keyword>
<evidence type="ECO:0000256" key="11">
    <source>
        <dbReference type="RuleBase" id="RU365064"/>
    </source>
</evidence>
<keyword evidence="4 11" id="KW-0337">GPI-anchor biosynthesis</keyword>
<evidence type="ECO:0000256" key="10">
    <source>
        <dbReference type="ARBA" id="ARBA00023136"/>
    </source>
</evidence>
<feature type="transmembrane region" description="Helical" evidence="11">
    <location>
        <begin position="110"/>
        <end position="129"/>
    </location>
</feature>
<evidence type="ECO:0000256" key="7">
    <source>
        <dbReference type="ARBA" id="ARBA00022692"/>
    </source>
</evidence>